<comment type="caution">
    <text evidence="2">The sequence shown here is derived from an EMBL/GenBank/DDBJ whole genome shotgun (WGS) entry which is preliminary data.</text>
</comment>
<dbReference type="SUPFAM" id="SSF69593">
    <property type="entry name" value="Glycerol-3-phosphate (1)-acyltransferase"/>
    <property type="match status" value="1"/>
</dbReference>
<dbReference type="SMART" id="SM00563">
    <property type="entry name" value="PlsC"/>
    <property type="match status" value="1"/>
</dbReference>
<dbReference type="AlphaFoldDB" id="A0A839RKH6"/>
<dbReference type="EMBL" id="JACHWS010000001">
    <property type="protein sequence ID" value="MBB3036897.1"/>
    <property type="molecule type" value="Genomic_DNA"/>
</dbReference>
<feature type="domain" description="Phospholipid/glycerol acyltransferase" evidence="1">
    <location>
        <begin position="81"/>
        <end position="200"/>
    </location>
</feature>
<dbReference type="RefSeq" id="WP_157095347.1">
    <property type="nucleotide sequence ID" value="NZ_BDDI01000018.1"/>
</dbReference>
<name>A0A839RKH6_9ACTN</name>
<dbReference type="PANTHER" id="PTHR22753:SF14">
    <property type="entry name" value="MONOACYLGLYCEROL_DIACYLGLYCEROL O-ACYLTRANSFERASE"/>
    <property type="match status" value="1"/>
</dbReference>
<reference evidence="2 3" key="1">
    <citation type="submission" date="2020-08" db="EMBL/GenBank/DDBJ databases">
        <title>Sequencing the genomes of 1000 actinobacteria strains.</title>
        <authorList>
            <person name="Klenk H.-P."/>
        </authorList>
    </citation>
    <scope>NUCLEOTIDE SEQUENCE [LARGE SCALE GENOMIC DNA]</scope>
    <source>
        <strain evidence="2 3">DSM 45258</strain>
    </source>
</reference>
<protein>
    <submittedName>
        <fullName evidence="2">1-acyl-sn-glycerol-3-phosphate acyltransferase</fullName>
    </submittedName>
</protein>
<organism evidence="2 3">
    <name type="scientific">Hoyosella altamirensis</name>
    <dbReference type="NCBI Taxonomy" id="616997"/>
    <lineage>
        <taxon>Bacteria</taxon>
        <taxon>Bacillati</taxon>
        <taxon>Actinomycetota</taxon>
        <taxon>Actinomycetes</taxon>
        <taxon>Mycobacteriales</taxon>
        <taxon>Hoyosellaceae</taxon>
        <taxon>Hoyosella</taxon>
    </lineage>
</organism>
<accession>A0A839RKH6</accession>
<dbReference type="GO" id="GO:0016020">
    <property type="term" value="C:membrane"/>
    <property type="evidence" value="ECO:0007669"/>
    <property type="project" value="TreeGrafter"/>
</dbReference>
<evidence type="ECO:0000313" key="3">
    <source>
        <dbReference type="Proteomes" id="UP000567922"/>
    </source>
</evidence>
<dbReference type="Pfam" id="PF01553">
    <property type="entry name" value="Acyltransferase"/>
    <property type="match status" value="1"/>
</dbReference>
<dbReference type="Proteomes" id="UP000567922">
    <property type="component" value="Unassembled WGS sequence"/>
</dbReference>
<evidence type="ECO:0000259" key="1">
    <source>
        <dbReference type="SMART" id="SM00563"/>
    </source>
</evidence>
<dbReference type="OrthoDB" id="7056876at2"/>
<gene>
    <name evidence="2" type="ORF">FHU29_001331</name>
</gene>
<proteinExistence type="predicted"/>
<evidence type="ECO:0000313" key="2">
    <source>
        <dbReference type="EMBL" id="MBB3036897.1"/>
    </source>
</evidence>
<dbReference type="PANTHER" id="PTHR22753">
    <property type="entry name" value="TRANSMEMBRANE PROTEIN 68"/>
    <property type="match status" value="1"/>
</dbReference>
<dbReference type="InterPro" id="IPR002123">
    <property type="entry name" value="Plipid/glycerol_acylTrfase"/>
</dbReference>
<sequence length="300" mass="33268">MAFGESVAGQMLGTVRALAQGATGTFTRPLSGLMPRFRPGDLEARDPDSIRELLPGLWLLMSLWFRPDVRGLHHIPGKGPALIVGNHTGGLQSPEVFISQLAISSYLGTQRPFYQLAHRLVLNSPFAWILRRFGTVEADPANADLALSEGAVLQVFPGGDYEVFRPSWESAKVDFGGRKGFLRLAYKHDVPIVPQVTIGGQETALFLSRGEWLARLLRVDRVFRLKTIPIMVSVPYGLTPPFAPFVPLPSKIVIQYLEPIDLRAEYGEAPDWDEVYEDVLARMQDVLTALQIERKLPVIG</sequence>
<dbReference type="GO" id="GO:0016746">
    <property type="term" value="F:acyltransferase activity"/>
    <property type="evidence" value="ECO:0007669"/>
    <property type="project" value="UniProtKB-KW"/>
</dbReference>
<keyword evidence="2" id="KW-0012">Acyltransferase</keyword>
<keyword evidence="2" id="KW-0808">Transferase</keyword>
<keyword evidence="3" id="KW-1185">Reference proteome</keyword>